<proteinExistence type="predicted"/>
<feature type="compositionally biased region" description="Polar residues" evidence="4">
    <location>
        <begin position="1397"/>
        <end position="1413"/>
    </location>
</feature>
<protein>
    <recommendedName>
        <fullName evidence="9">Signal-induced proliferation-associated 1-like protein 2</fullName>
    </recommendedName>
</protein>
<feature type="compositionally biased region" description="Polar residues" evidence="4">
    <location>
        <begin position="1535"/>
        <end position="1548"/>
    </location>
</feature>
<dbReference type="Pfam" id="PF00595">
    <property type="entry name" value="PDZ"/>
    <property type="match status" value="1"/>
</dbReference>
<feature type="region of interest" description="Disordered" evidence="4">
    <location>
        <begin position="1508"/>
        <end position="1696"/>
    </location>
</feature>
<feature type="compositionally biased region" description="Basic and acidic residues" evidence="4">
    <location>
        <begin position="1766"/>
        <end position="1781"/>
    </location>
</feature>
<feature type="region of interest" description="Disordered" evidence="4">
    <location>
        <begin position="1049"/>
        <end position="1382"/>
    </location>
</feature>
<dbReference type="Proteomes" id="UP001292094">
    <property type="component" value="Unassembled WGS sequence"/>
</dbReference>
<dbReference type="FunFam" id="3.40.50.11210:FF:000002">
    <property type="entry name" value="Signal-induced proliferation-associated 1-like protein 1"/>
    <property type="match status" value="1"/>
</dbReference>
<feature type="compositionally biased region" description="Basic residues" evidence="4">
    <location>
        <begin position="1063"/>
        <end position="1073"/>
    </location>
</feature>
<dbReference type="InterPro" id="IPR000331">
    <property type="entry name" value="Rap/Ran_GAP_dom"/>
</dbReference>
<dbReference type="EMBL" id="JAWZYT010002366">
    <property type="protein sequence ID" value="KAK4304885.1"/>
    <property type="molecule type" value="Genomic_DNA"/>
</dbReference>
<keyword evidence="8" id="KW-1185">Reference proteome</keyword>
<reference evidence="7" key="1">
    <citation type="submission" date="2023-11" db="EMBL/GenBank/DDBJ databases">
        <title>Genome assemblies of two species of porcelain crab, Petrolisthes cinctipes and Petrolisthes manimaculis (Anomura: Porcellanidae).</title>
        <authorList>
            <person name="Angst P."/>
        </authorList>
    </citation>
    <scope>NUCLEOTIDE SEQUENCE</scope>
    <source>
        <strain evidence="7">PB745_02</strain>
        <tissue evidence="7">Gill</tissue>
    </source>
</reference>
<feature type="compositionally biased region" description="Polar residues" evidence="4">
    <location>
        <begin position="1720"/>
        <end position="1736"/>
    </location>
</feature>
<feature type="compositionally biased region" description="Polar residues" evidence="4">
    <location>
        <begin position="225"/>
        <end position="242"/>
    </location>
</feature>
<dbReference type="PROSITE" id="PS50106">
    <property type="entry name" value="PDZ"/>
    <property type="match status" value="1"/>
</dbReference>
<feature type="compositionally biased region" description="Basic and acidic residues" evidence="4">
    <location>
        <begin position="1425"/>
        <end position="1434"/>
    </location>
</feature>
<evidence type="ECO:0008006" key="9">
    <source>
        <dbReference type="Google" id="ProtNLM"/>
    </source>
</evidence>
<feature type="region of interest" description="Disordered" evidence="4">
    <location>
        <begin position="224"/>
        <end position="255"/>
    </location>
</feature>
<feature type="compositionally biased region" description="Low complexity" evidence="4">
    <location>
        <begin position="1162"/>
        <end position="1172"/>
    </location>
</feature>
<feature type="compositionally biased region" description="Low complexity" evidence="4">
    <location>
        <begin position="1270"/>
        <end position="1287"/>
    </location>
</feature>
<dbReference type="GO" id="GO:0051056">
    <property type="term" value="P:regulation of small GTPase mediated signal transduction"/>
    <property type="evidence" value="ECO:0007669"/>
    <property type="project" value="InterPro"/>
</dbReference>
<accession>A0AAE1PCS1</accession>
<evidence type="ECO:0000313" key="7">
    <source>
        <dbReference type="EMBL" id="KAK4304885.1"/>
    </source>
</evidence>
<dbReference type="Gene3D" id="2.30.42.10">
    <property type="match status" value="1"/>
</dbReference>
<dbReference type="PROSITE" id="PS50085">
    <property type="entry name" value="RAPGAP"/>
    <property type="match status" value="1"/>
</dbReference>
<dbReference type="InterPro" id="IPR050989">
    <property type="entry name" value="Rap1_Ran_GAP"/>
</dbReference>
<evidence type="ECO:0000256" key="4">
    <source>
        <dbReference type="SAM" id="MobiDB-lite"/>
    </source>
</evidence>
<feature type="compositionally biased region" description="Basic and acidic residues" evidence="4">
    <location>
        <begin position="1680"/>
        <end position="1694"/>
    </location>
</feature>
<feature type="compositionally biased region" description="Polar residues" evidence="4">
    <location>
        <begin position="1486"/>
        <end position="1496"/>
    </location>
</feature>
<dbReference type="InterPro" id="IPR001478">
    <property type="entry name" value="PDZ"/>
</dbReference>
<feature type="compositionally biased region" description="Polar residues" evidence="4">
    <location>
        <begin position="1566"/>
        <end position="1582"/>
    </location>
</feature>
<dbReference type="SMART" id="SM00228">
    <property type="entry name" value="PDZ"/>
    <property type="match status" value="1"/>
</dbReference>
<feature type="region of interest" description="Disordered" evidence="4">
    <location>
        <begin position="62"/>
        <end position="125"/>
    </location>
</feature>
<dbReference type="InterPro" id="IPR036034">
    <property type="entry name" value="PDZ_sf"/>
</dbReference>
<dbReference type="PANTHER" id="PTHR15711">
    <property type="entry name" value="RAP GTPASE-ACTIVATING PROTEIN"/>
    <property type="match status" value="1"/>
</dbReference>
<feature type="compositionally biased region" description="Basic and acidic residues" evidence="4">
    <location>
        <begin position="1108"/>
        <end position="1119"/>
    </location>
</feature>
<feature type="compositionally biased region" description="Low complexity" evidence="4">
    <location>
        <begin position="1639"/>
        <end position="1649"/>
    </location>
</feature>
<dbReference type="SUPFAM" id="SSF50156">
    <property type="entry name" value="PDZ domain-like"/>
    <property type="match status" value="1"/>
</dbReference>
<feature type="region of interest" description="Disordered" evidence="4">
    <location>
        <begin position="357"/>
        <end position="393"/>
    </location>
</feature>
<feature type="compositionally biased region" description="Low complexity" evidence="4">
    <location>
        <begin position="1077"/>
        <end position="1097"/>
    </location>
</feature>
<keyword evidence="2" id="KW-0597">Phosphoprotein</keyword>
<evidence type="ECO:0000256" key="2">
    <source>
        <dbReference type="ARBA" id="ARBA00022553"/>
    </source>
</evidence>
<organism evidence="7 8">
    <name type="scientific">Petrolisthes manimaculis</name>
    <dbReference type="NCBI Taxonomy" id="1843537"/>
    <lineage>
        <taxon>Eukaryota</taxon>
        <taxon>Metazoa</taxon>
        <taxon>Ecdysozoa</taxon>
        <taxon>Arthropoda</taxon>
        <taxon>Crustacea</taxon>
        <taxon>Multicrustacea</taxon>
        <taxon>Malacostraca</taxon>
        <taxon>Eumalacostraca</taxon>
        <taxon>Eucarida</taxon>
        <taxon>Decapoda</taxon>
        <taxon>Pleocyemata</taxon>
        <taxon>Anomura</taxon>
        <taxon>Galatheoidea</taxon>
        <taxon>Porcellanidae</taxon>
        <taxon>Petrolisthes</taxon>
    </lineage>
</organism>
<gene>
    <name evidence="7" type="ORF">Pmani_023192</name>
</gene>
<feature type="region of interest" description="Disordered" evidence="4">
    <location>
        <begin position="177"/>
        <end position="206"/>
    </location>
</feature>
<feature type="region of interest" description="Disordered" evidence="4">
    <location>
        <begin position="270"/>
        <end position="320"/>
    </location>
</feature>
<evidence type="ECO:0000259" key="6">
    <source>
        <dbReference type="PROSITE" id="PS50106"/>
    </source>
</evidence>
<feature type="region of interest" description="Disordered" evidence="4">
    <location>
        <begin position="1720"/>
        <end position="1794"/>
    </location>
</feature>
<feature type="compositionally biased region" description="Basic and acidic residues" evidence="4">
    <location>
        <begin position="371"/>
        <end position="388"/>
    </location>
</feature>
<sequence>MKKAEVMSVTPVSCLGRGSVGRPPAAHSSSIDREPEFLPLAPTSTSHNANILNNNVEVNGMENGTVINNNNNNTDRGTSRKKSSDAKGREREQGSLGYVSERVRALSVSNRPKGGSGHRFGPSDLRASYNERLRSGPTSLQPISRGNGFRPGQEVGGGFVYMRGTAGLGGLYRSNSSLDLDHDGEEQPPASPLRREYGSHGSINVASAPPETLYSILRDLKPTDPTKTASLSTDNVAGTTPSEAEATSPKARSKFQKLWDKDKPSIFKKLRSSKSTESKAESKSDVNSESSVATSVSKSSKSGEVNGDSDSRSDDAPATAPVRRSAFAHYDCRSLATQFNLTQMRLLLSERANTTTGASAAAMAGPGPGSHHHDTTEDLPPEEHDPGDGRSNSLINSCPFFRNELGGEGERVVSLSRDWGSSGRTSSCTSLPPSSLHRPVAAATLGLLEPTPGQSTWRQTMCPYVKSPLTIEAVDQGSTYYRTYFCGQEHQNWFGVDEALGPVAVSVRREKVEEALDSAHSLPTYQFRIIVRTSELNSCQGTVLEESLGRVGGEKGRGPGVREALEYVCPQLSVGCLRLGQASTHTEEALTRLDDLGVHNKFKVGVLYCRAGQTTEEEMYNNETAGPAFSEFLELLGQRVRLKDFDKYRGGLDKKTDSTGLYSVYNQYRDTEVMFHVSTLLPFTPNNRKQLLRKRHIGNDIVTIVFQEPGAPPFSPRHIRSHFQHVFIVVQAINPCTENTQYRVTVSRFRDVPLFGPMVPEGATFPKSKVFTEFLLAKAINGEIAALRSEKFAAMATRTRHEYLKDLALNHSTSTTLDTSTKFSLMGFSRGGKKDKRGIKYIPDAVLRGALSWPLTLHDAALQQNVECVLGVSSDSVVVVEEATAAVVFAAPCKSVIGWTLRPQQGLRIFYHQGECLLLQLRPGTPEVDGEELLAEVVARLAAVTQGSHTQELVLRRNPAGLLGFNVQQDGVITEVEPYGLASQSGLRQGARLVEICTVTLATLSQEQMVDLLKTSMNVTVTVVPPHPDGAPRRGCNVPTCGFLLGGGEGDYENLTTPEQLSRKHRKSHHAHRYDRSLSPPRSSNSSGYGTGNSSRSFTADHHRHRTHPNDHTQDRHDYQNNNVASVTSAATTTTTTTSTTTTSIGEFEGGSEIERGGDYPTGTLSSTSSGHSSDRWTEPLEEPAESPPPPLPARSAQSTKRRGDLFQSSFHNRGGPANPITPIQHPAYSHPSPTQQPPSITNNPSSSPPPPYTQHAPTYLHPNTAYTNSVPPASVTTTSSSSSSSPTPHPQGSAGNLWHHHHHHYHPHHLHHPRLELDNDNGNYAVPPSHPRPLHATPEELPPHPPGLGDYDNAPLRGSDGPKLRSSADHTSGPSPAPPTTMSEYIAWRTERLNGNGRSSSLPNHVTRSSVPGQEDCAASSSLERLHPTRSEDELSGSSGSPHTKRQVKGGNVTPSSASSRNQSPRTVAAEARLRQAAGPRKASQRNSANLGSSNLQEELFRLINPDFISDSESVGSRDNSERPRAYSMGMGVQQISQGNRSNSSSLERAKAGGAADRPIPPQLHATNSGKSHHTSQSQGPSPAMNVGLRNLPPGLQQPNPAIISTGPQNPPESGHSTPQPEVAEVVVLTARPATVISNSSTSSPALNSEHKVARGQGHSQDQPQRPSSQESKWLDPGGEEKPSVESGVRDKVPAAGLDVDQEWMSLVNTATQAIQTSGDALNTQSRPPSLPHQNSWPSHPPSAARSSESSSISHDPVVLNDRVTQLERRLAAEQQRSEQLEDEVSQLRTENRKLQEDSRAAAQQLHQFTEWFFNTIDKT</sequence>
<feature type="region of interest" description="Disordered" evidence="4">
    <location>
        <begin position="1"/>
        <end position="34"/>
    </location>
</feature>
<feature type="compositionally biased region" description="Polar residues" evidence="4">
    <location>
        <begin position="1659"/>
        <end position="1673"/>
    </location>
</feature>
<feature type="domain" description="Rap-GAP" evidence="5">
    <location>
        <begin position="590"/>
        <end position="807"/>
    </location>
</feature>
<keyword evidence="3" id="KW-0175">Coiled coil</keyword>
<dbReference type="GO" id="GO:0005096">
    <property type="term" value="F:GTPase activator activity"/>
    <property type="evidence" value="ECO:0007669"/>
    <property type="project" value="UniProtKB-KW"/>
</dbReference>
<evidence type="ECO:0000256" key="1">
    <source>
        <dbReference type="ARBA" id="ARBA00022468"/>
    </source>
</evidence>
<dbReference type="Pfam" id="PF02145">
    <property type="entry name" value="Rap_GAP"/>
    <property type="match status" value="1"/>
</dbReference>
<feature type="domain" description="PDZ" evidence="6">
    <location>
        <begin position="952"/>
        <end position="1028"/>
    </location>
</feature>
<dbReference type="Pfam" id="PF21022">
    <property type="entry name" value="Rap-GAP_dimer"/>
    <property type="match status" value="1"/>
</dbReference>
<name>A0AAE1PCS1_9EUCA</name>
<feature type="compositionally biased region" description="Basic and acidic residues" evidence="4">
    <location>
        <begin position="274"/>
        <end position="286"/>
    </location>
</feature>
<feature type="compositionally biased region" description="Polar residues" evidence="4">
    <location>
        <begin position="1454"/>
        <end position="1467"/>
    </location>
</feature>
<evidence type="ECO:0000256" key="3">
    <source>
        <dbReference type="ARBA" id="ARBA00023054"/>
    </source>
</evidence>
<dbReference type="GO" id="GO:0005737">
    <property type="term" value="C:cytoplasm"/>
    <property type="evidence" value="ECO:0007669"/>
    <property type="project" value="TreeGrafter"/>
</dbReference>
<feature type="region of interest" description="Disordered" evidence="4">
    <location>
        <begin position="1395"/>
        <end position="1496"/>
    </location>
</feature>
<comment type="caution">
    <text evidence="7">The sequence shown here is derived from an EMBL/GenBank/DDBJ whole genome shotgun (WGS) entry which is preliminary data.</text>
</comment>
<dbReference type="InterPro" id="IPR035974">
    <property type="entry name" value="Rap/Ran-GAP_sf"/>
</dbReference>
<dbReference type="Gene3D" id="3.40.50.11210">
    <property type="entry name" value="Rap/Ran-GAP"/>
    <property type="match status" value="1"/>
</dbReference>
<feature type="compositionally biased region" description="Basic residues" evidence="4">
    <location>
        <begin position="1299"/>
        <end position="1313"/>
    </location>
</feature>
<dbReference type="CDD" id="cd06745">
    <property type="entry name" value="PDZ_SIPA1-like"/>
    <property type="match status" value="1"/>
</dbReference>
<keyword evidence="1" id="KW-0343">GTPase activation</keyword>
<evidence type="ECO:0000313" key="8">
    <source>
        <dbReference type="Proteomes" id="UP001292094"/>
    </source>
</evidence>
<feature type="compositionally biased region" description="Low complexity" evidence="4">
    <location>
        <begin position="1124"/>
        <end position="1144"/>
    </location>
</feature>
<feature type="compositionally biased region" description="Low complexity" evidence="4">
    <location>
        <begin position="1737"/>
        <end position="1758"/>
    </location>
</feature>
<dbReference type="PANTHER" id="PTHR15711:SF22">
    <property type="entry name" value="RAP-GAP DOMAIN-CONTAINING PROTEIN"/>
    <property type="match status" value="1"/>
</dbReference>
<feature type="compositionally biased region" description="Low complexity" evidence="4">
    <location>
        <begin position="287"/>
        <end position="306"/>
    </location>
</feature>
<evidence type="ECO:0000259" key="5">
    <source>
        <dbReference type="PROSITE" id="PS50085"/>
    </source>
</evidence>
<feature type="compositionally biased region" description="Basic and acidic residues" evidence="4">
    <location>
        <begin position="82"/>
        <end position="93"/>
    </location>
</feature>
<feature type="compositionally biased region" description="Low complexity" evidence="4">
    <location>
        <begin position="62"/>
        <end position="73"/>
    </location>
</feature>
<dbReference type="SUPFAM" id="SSF111347">
    <property type="entry name" value="Rap/Ran-GAP"/>
    <property type="match status" value="1"/>
</dbReference>